<sequence length="165" mass="18483">MRVGVKGWPWDRLRVCGCLRCRLVDAAWLAIDCRAASAGERVGEGKRHGKCVTRRPLLLLHHDVDLRLLRFLIRPFCASTNDASKGQPATPGLFEPRPGLVAEEELEPRLALGYDDGSSTTRVCRRAALRLGLALRDVRHRVPRLRPPRLRDFVDATTATCRIPS</sequence>
<evidence type="ECO:0000313" key="1">
    <source>
        <dbReference type="EMBL" id="GAT42865.1"/>
    </source>
</evidence>
<proteinExistence type="predicted"/>
<name>A0ABQ0KVM8_MYCCL</name>
<dbReference type="Proteomes" id="UP000815677">
    <property type="component" value="Unassembled WGS sequence"/>
</dbReference>
<gene>
    <name evidence="1" type="ORF">MCHLO_00562</name>
</gene>
<keyword evidence="2" id="KW-1185">Reference proteome</keyword>
<protein>
    <submittedName>
        <fullName evidence="1">Uncharacterized protein</fullName>
    </submittedName>
</protein>
<reference evidence="1" key="1">
    <citation type="submission" date="2014-09" db="EMBL/GenBank/DDBJ databases">
        <title>Genome sequence of the luminous mushroom Mycena chlorophos for searching fungal bioluminescence genes.</title>
        <authorList>
            <person name="Tanaka Y."/>
            <person name="Kasuga D."/>
            <person name="Oba Y."/>
            <person name="Hase S."/>
            <person name="Sato K."/>
            <person name="Oba Y."/>
            <person name="Sakakibara Y."/>
        </authorList>
    </citation>
    <scope>NUCLEOTIDE SEQUENCE</scope>
</reference>
<organism evidence="1 2">
    <name type="scientific">Mycena chlorophos</name>
    <name type="common">Agaric fungus</name>
    <name type="synonym">Agaricus chlorophos</name>
    <dbReference type="NCBI Taxonomy" id="658473"/>
    <lineage>
        <taxon>Eukaryota</taxon>
        <taxon>Fungi</taxon>
        <taxon>Dikarya</taxon>
        <taxon>Basidiomycota</taxon>
        <taxon>Agaricomycotina</taxon>
        <taxon>Agaricomycetes</taxon>
        <taxon>Agaricomycetidae</taxon>
        <taxon>Agaricales</taxon>
        <taxon>Marasmiineae</taxon>
        <taxon>Mycenaceae</taxon>
        <taxon>Mycena</taxon>
    </lineage>
</organism>
<evidence type="ECO:0000313" key="2">
    <source>
        <dbReference type="Proteomes" id="UP000815677"/>
    </source>
</evidence>
<dbReference type="EMBL" id="DF838350">
    <property type="protein sequence ID" value="GAT42865.1"/>
    <property type="molecule type" value="Genomic_DNA"/>
</dbReference>
<accession>A0ABQ0KVM8</accession>